<dbReference type="InterPro" id="IPR003688">
    <property type="entry name" value="TraG/VirD4"/>
</dbReference>
<comment type="similarity">
    <text evidence="2">Belongs to the VirD4/TraG family.</text>
</comment>
<dbReference type="CDD" id="cd01127">
    <property type="entry name" value="TrwB_TraG_TraD_VirD4"/>
    <property type="match status" value="2"/>
</dbReference>
<dbReference type="SUPFAM" id="SSF52540">
    <property type="entry name" value="P-loop containing nucleoside triphosphate hydrolases"/>
    <property type="match status" value="1"/>
</dbReference>
<evidence type="ECO:0000256" key="7">
    <source>
        <dbReference type="SAM" id="Phobius"/>
    </source>
</evidence>
<evidence type="ECO:0000256" key="2">
    <source>
        <dbReference type="ARBA" id="ARBA00008806"/>
    </source>
</evidence>
<comment type="subcellular location">
    <subcellularLocation>
        <location evidence="1">Cell membrane</location>
        <topology evidence="1">Multi-pass membrane protein</topology>
    </subcellularLocation>
</comment>
<dbReference type="RefSeq" id="WP_200338992.1">
    <property type="nucleotide sequence ID" value="NZ_NRRL01000003.1"/>
</dbReference>
<keyword evidence="3" id="KW-1003">Cell membrane</keyword>
<accession>A0ABS1DAA2</accession>
<dbReference type="Proteomes" id="UP001296873">
    <property type="component" value="Unassembled WGS sequence"/>
</dbReference>
<evidence type="ECO:0000256" key="3">
    <source>
        <dbReference type="ARBA" id="ARBA00022475"/>
    </source>
</evidence>
<evidence type="ECO:0008006" key="10">
    <source>
        <dbReference type="Google" id="ProtNLM"/>
    </source>
</evidence>
<keyword evidence="6 7" id="KW-0472">Membrane</keyword>
<dbReference type="PANTHER" id="PTHR37937">
    <property type="entry name" value="CONJUGATIVE TRANSFER: DNA TRANSPORT"/>
    <property type="match status" value="1"/>
</dbReference>
<dbReference type="InterPro" id="IPR051539">
    <property type="entry name" value="T4SS-coupling_protein"/>
</dbReference>
<keyword evidence="9" id="KW-1185">Reference proteome</keyword>
<keyword evidence="4 7" id="KW-0812">Transmembrane</keyword>
<dbReference type="EMBL" id="NRRL01000003">
    <property type="protein sequence ID" value="MBK1666934.1"/>
    <property type="molecule type" value="Genomic_DNA"/>
</dbReference>
<reference evidence="8 9" key="1">
    <citation type="journal article" date="2020" name="Microorganisms">
        <title>Osmotic Adaptation and Compatible Solute Biosynthesis of Phototrophic Bacteria as Revealed from Genome Analyses.</title>
        <authorList>
            <person name="Imhoff J.F."/>
            <person name="Rahn T."/>
            <person name="Kunzel S."/>
            <person name="Keller A."/>
            <person name="Neulinger S.C."/>
        </authorList>
    </citation>
    <scope>NUCLEOTIDE SEQUENCE [LARGE SCALE GENOMIC DNA]</scope>
    <source>
        <strain evidence="8 9">DSM 9895</strain>
    </source>
</reference>
<comment type="caution">
    <text evidence="8">The sequence shown here is derived from an EMBL/GenBank/DDBJ whole genome shotgun (WGS) entry which is preliminary data.</text>
</comment>
<dbReference type="PANTHER" id="PTHR37937:SF1">
    <property type="entry name" value="CONJUGATIVE TRANSFER: DNA TRANSPORT"/>
    <property type="match status" value="1"/>
</dbReference>
<evidence type="ECO:0000313" key="9">
    <source>
        <dbReference type="Proteomes" id="UP001296873"/>
    </source>
</evidence>
<evidence type="ECO:0000256" key="1">
    <source>
        <dbReference type="ARBA" id="ARBA00004651"/>
    </source>
</evidence>
<organism evidence="8 9">
    <name type="scientific">Rhodovibrio sodomensis</name>
    <dbReference type="NCBI Taxonomy" id="1088"/>
    <lineage>
        <taxon>Bacteria</taxon>
        <taxon>Pseudomonadati</taxon>
        <taxon>Pseudomonadota</taxon>
        <taxon>Alphaproteobacteria</taxon>
        <taxon>Rhodospirillales</taxon>
        <taxon>Rhodovibrionaceae</taxon>
        <taxon>Rhodovibrio</taxon>
    </lineage>
</organism>
<keyword evidence="5 7" id="KW-1133">Transmembrane helix</keyword>
<sequence length="968" mass="108208">MKIKFDESLKDSGAYTEHKKWKKWNDRAILIAVVLVFVLMPLLWPADMLMAIEGSRFPFDERLEYAKAYFRDLYGIFTGGRFSPKEFVNAYYIAWIASVIQGQNTLPMSWVIYFLLPLFTWFTIQQVNPHRKTPNIFGDTRYARDKDIEAMQKDNKIGLAAKKARKGFRGVLDRLFAKKEKGPAPRLFVVGKWKDRLLKMGETLSVLILAPPGTGKSVGFVVPSIVTMDKTCLLVHDQKPELHLMTSNYRAKIGPVYQLAWAATDAPEGKYISSEEEKYISPDVLERNASGEIVRHPGTGEAKTVPLFYPSWNPLSPKSMPTFGPRRDMYIDRLVNVLAPDPKGGDVFWTRKARAALIGFIHYICAKVELANDPELDIDWDPIPENWHHMEASFPMLVDWLGYSQSDLGDGDSDDPQRDMFMKIVQDAKAIDQYLDQTRGIRPMNRAILEITSLAQSPDKTRGSIITTLDEALNPFRNEAVRQRTMSSDLPFSELRGRPIPDAEAREQKKVEDACARGDEYKPRYAPEEFEPVSIYICVNLEDAKALSVITGIFVDAANSYLVANGPSTIDDQGNQLGPYDFCFMLDECPQLPKLENTVMNGPAVGRSKKISYILIGQDYGQFMQKYSKEEVETLKSTTAIKIILSQNNESTAEAISKAAGKMTFMKQGFNDGGKKKPFDMKGILGEMFETKKTTSSESFESTEFLKSADLMSLPPNKHVVLVQNFMNRPIMADTPKFFLDKDLASRVFNLMNFTGPAPCPPMPRRDSDAALKRHNEIRQRKAGGATGGTAGATMQQAYDPRHVIIATPRDIQALSRDPFGNKGDLGDLFAAAAVEIEERARYTHLPSDPGEILVTNDPAEIAQLVGSSKIILFNQTNLEEELNAPLSARGAQPIDPAQLVSISEFAADLGESAGEDIFRLGFDGGASLDPPDAPEKVTPEFTLSWVSEIVTFLLGCREHKRMFAEAD</sequence>
<evidence type="ECO:0000256" key="5">
    <source>
        <dbReference type="ARBA" id="ARBA00022989"/>
    </source>
</evidence>
<evidence type="ECO:0000256" key="6">
    <source>
        <dbReference type="ARBA" id="ARBA00023136"/>
    </source>
</evidence>
<dbReference type="Gene3D" id="3.40.50.300">
    <property type="entry name" value="P-loop containing nucleotide triphosphate hydrolases"/>
    <property type="match status" value="1"/>
</dbReference>
<gene>
    <name evidence="8" type="ORF">CKO28_02610</name>
</gene>
<dbReference type="Pfam" id="PF02534">
    <property type="entry name" value="T4SS-DNA_transf"/>
    <property type="match status" value="2"/>
</dbReference>
<feature type="transmembrane region" description="Helical" evidence="7">
    <location>
        <begin position="28"/>
        <end position="46"/>
    </location>
</feature>
<name>A0ABS1DAA2_9PROT</name>
<evidence type="ECO:0000256" key="4">
    <source>
        <dbReference type="ARBA" id="ARBA00022692"/>
    </source>
</evidence>
<dbReference type="InterPro" id="IPR027417">
    <property type="entry name" value="P-loop_NTPase"/>
</dbReference>
<evidence type="ECO:0000313" key="8">
    <source>
        <dbReference type="EMBL" id="MBK1666934.1"/>
    </source>
</evidence>
<proteinExistence type="inferred from homology"/>
<protein>
    <recommendedName>
        <fullName evidence="10">Type IV secretory system conjugative DNA transfer family protein</fullName>
    </recommendedName>
</protein>